<sequence length="239" mass="27516">MRFRLSFLSALLALPLLAQEPPSLEEFDQALAKDPKDRSALYNAGLFTYLSGDFKKSIGYWQRLKELEPLDWKLRGKLIQAYEGAGMKRERDEEIAALRKERSSGKHEDLAAEKFFIRDQFEIDGIRAFVLEYFELEGERALVWKFILKRGEEQHDYYLSFGSYAGTTEMMRETGTIGKDERGYHLDGYGTDGSHRTYGILTKNPGYDEVKKMAIQVMEGKLKAQSSTVPRKNAEDEEQ</sequence>
<gene>
    <name evidence="2" type="ORF">OJ996_22480</name>
</gene>
<dbReference type="EMBL" id="JAPDDR010000014">
    <property type="protein sequence ID" value="MCW1916372.1"/>
    <property type="molecule type" value="Genomic_DNA"/>
</dbReference>
<accession>A0ABT3G947</accession>
<protein>
    <recommendedName>
        <fullName evidence="4">Tetratricopeptide repeat protein</fullName>
    </recommendedName>
</protein>
<keyword evidence="3" id="KW-1185">Reference proteome</keyword>
<dbReference type="SUPFAM" id="SSF48452">
    <property type="entry name" value="TPR-like"/>
    <property type="match status" value="1"/>
</dbReference>
<dbReference type="Gene3D" id="1.25.40.10">
    <property type="entry name" value="Tetratricopeptide repeat domain"/>
    <property type="match status" value="1"/>
</dbReference>
<keyword evidence="1" id="KW-0732">Signal</keyword>
<name>A0ABT3G947_9BACT</name>
<feature type="chain" id="PRO_5045721269" description="Tetratricopeptide repeat protein" evidence="1">
    <location>
        <begin position="19"/>
        <end position="239"/>
    </location>
</feature>
<evidence type="ECO:0000313" key="3">
    <source>
        <dbReference type="Proteomes" id="UP001165653"/>
    </source>
</evidence>
<evidence type="ECO:0008006" key="4">
    <source>
        <dbReference type="Google" id="ProtNLM"/>
    </source>
</evidence>
<comment type="caution">
    <text evidence="2">The sequence shown here is derived from an EMBL/GenBank/DDBJ whole genome shotgun (WGS) entry which is preliminary data.</text>
</comment>
<dbReference type="RefSeq" id="WP_264515945.1">
    <property type="nucleotide sequence ID" value="NZ_JAPDDR010000014.1"/>
</dbReference>
<evidence type="ECO:0000313" key="2">
    <source>
        <dbReference type="EMBL" id="MCW1916372.1"/>
    </source>
</evidence>
<feature type="signal peptide" evidence="1">
    <location>
        <begin position="1"/>
        <end position="18"/>
    </location>
</feature>
<proteinExistence type="predicted"/>
<evidence type="ECO:0000256" key="1">
    <source>
        <dbReference type="SAM" id="SignalP"/>
    </source>
</evidence>
<dbReference type="InterPro" id="IPR011990">
    <property type="entry name" value="TPR-like_helical_dom_sf"/>
</dbReference>
<reference evidence="2" key="1">
    <citation type="submission" date="2022-10" db="EMBL/GenBank/DDBJ databases">
        <title>Luteolibacter sp. GHJ8, whole genome shotgun sequencing project.</title>
        <authorList>
            <person name="Zhao G."/>
            <person name="Shen L."/>
        </authorList>
    </citation>
    <scope>NUCLEOTIDE SEQUENCE</scope>
    <source>
        <strain evidence="2">GHJ8</strain>
    </source>
</reference>
<dbReference type="Proteomes" id="UP001165653">
    <property type="component" value="Unassembled WGS sequence"/>
</dbReference>
<organism evidence="2 3">
    <name type="scientific">Luteolibacter rhizosphaerae</name>
    <dbReference type="NCBI Taxonomy" id="2989719"/>
    <lineage>
        <taxon>Bacteria</taxon>
        <taxon>Pseudomonadati</taxon>
        <taxon>Verrucomicrobiota</taxon>
        <taxon>Verrucomicrobiia</taxon>
        <taxon>Verrucomicrobiales</taxon>
        <taxon>Verrucomicrobiaceae</taxon>
        <taxon>Luteolibacter</taxon>
    </lineage>
</organism>